<evidence type="ECO:0000313" key="1">
    <source>
        <dbReference type="EMBL" id="KAF3585268.1"/>
    </source>
</evidence>
<dbReference type="Proteomes" id="UP000712600">
    <property type="component" value="Unassembled WGS sequence"/>
</dbReference>
<comment type="caution">
    <text evidence="1">The sequence shown here is derived from an EMBL/GenBank/DDBJ whole genome shotgun (WGS) entry which is preliminary data.</text>
</comment>
<organism evidence="1 2">
    <name type="scientific">Brassica cretica</name>
    <name type="common">Mustard</name>
    <dbReference type="NCBI Taxonomy" id="69181"/>
    <lineage>
        <taxon>Eukaryota</taxon>
        <taxon>Viridiplantae</taxon>
        <taxon>Streptophyta</taxon>
        <taxon>Embryophyta</taxon>
        <taxon>Tracheophyta</taxon>
        <taxon>Spermatophyta</taxon>
        <taxon>Magnoliopsida</taxon>
        <taxon>eudicotyledons</taxon>
        <taxon>Gunneridae</taxon>
        <taxon>Pentapetalae</taxon>
        <taxon>rosids</taxon>
        <taxon>malvids</taxon>
        <taxon>Brassicales</taxon>
        <taxon>Brassicaceae</taxon>
        <taxon>Brassiceae</taxon>
        <taxon>Brassica</taxon>
    </lineage>
</organism>
<name>A0A8S9RXY8_BRACR</name>
<evidence type="ECO:0000313" key="2">
    <source>
        <dbReference type="Proteomes" id="UP000712600"/>
    </source>
</evidence>
<accession>A0A8S9RXY8</accession>
<dbReference type="EMBL" id="QGKX02000088">
    <property type="protein sequence ID" value="KAF3585268.1"/>
    <property type="molecule type" value="Genomic_DNA"/>
</dbReference>
<reference evidence="1" key="1">
    <citation type="submission" date="2019-12" db="EMBL/GenBank/DDBJ databases">
        <title>Genome sequencing and annotation of Brassica cretica.</title>
        <authorList>
            <person name="Studholme D.J."/>
            <person name="Sarris P."/>
        </authorList>
    </citation>
    <scope>NUCLEOTIDE SEQUENCE</scope>
    <source>
        <strain evidence="1">PFS-109/04</strain>
        <tissue evidence="1">Leaf</tissue>
    </source>
</reference>
<sequence length="116" mass="13142">MLHYADDLHGLAGLLSHHVQVSRSQPCLAVQYQSMFGLKYRLTSDGRCRSTEEECLQSMVVSEYRLTRLVSRSTVADKNRAKNKCCCRSMRNVILCGLNVPSLQDLMRIAVEFPCC</sequence>
<protein>
    <submittedName>
        <fullName evidence="1">Uncharacterized protein</fullName>
    </submittedName>
</protein>
<gene>
    <name evidence="1" type="ORF">F2Q69_00029388</name>
</gene>
<dbReference type="AlphaFoldDB" id="A0A8S9RXY8"/>
<proteinExistence type="predicted"/>